<dbReference type="InterPro" id="IPR049796">
    <property type="entry name" value="CdiI_Ct-like"/>
</dbReference>
<dbReference type="InterPro" id="IPR016024">
    <property type="entry name" value="ARM-type_fold"/>
</dbReference>
<gene>
    <name evidence="1" type="ORF">ABU614_02785</name>
</gene>
<dbReference type="EMBL" id="CP159925">
    <property type="protein sequence ID" value="XCO75734.1"/>
    <property type="molecule type" value="Genomic_DNA"/>
</dbReference>
<dbReference type="AlphaFoldDB" id="A0AAU8MUT5"/>
<dbReference type="SUPFAM" id="SSF48371">
    <property type="entry name" value="ARM repeat"/>
    <property type="match status" value="1"/>
</dbReference>
<reference evidence="1" key="1">
    <citation type="submission" date="2024-06" db="EMBL/GenBank/DDBJ databases">
        <authorList>
            <person name="Li S."/>
        </authorList>
    </citation>
    <scope>NUCLEOTIDE SEQUENCE</scope>
    <source>
        <strain evidence="1">SR10</strain>
    </source>
</reference>
<dbReference type="Gene3D" id="1.25.10.10">
    <property type="entry name" value="Leucine-rich Repeat Variant"/>
    <property type="match status" value="1"/>
</dbReference>
<organism evidence="1">
    <name type="scientific">Lysobacter firmicutimachus</name>
    <dbReference type="NCBI Taxonomy" id="1792846"/>
    <lineage>
        <taxon>Bacteria</taxon>
        <taxon>Pseudomonadati</taxon>
        <taxon>Pseudomonadota</taxon>
        <taxon>Gammaproteobacteria</taxon>
        <taxon>Lysobacterales</taxon>
        <taxon>Lysobacteraceae</taxon>
        <taxon>Lysobacter</taxon>
    </lineage>
</organism>
<dbReference type="CDD" id="cd20694">
    <property type="entry name" value="CdiI_Ct-like"/>
    <property type="match status" value="1"/>
</dbReference>
<evidence type="ECO:0000313" key="1">
    <source>
        <dbReference type="EMBL" id="XCO75734.1"/>
    </source>
</evidence>
<proteinExistence type="predicted"/>
<dbReference type="InterPro" id="IPR011989">
    <property type="entry name" value="ARM-like"/>
</dbReference>
<name>A0AAU8MUT5_9GAMM</name>
<dbReference type="RefSeq" id="WP_363798899.1">
    <property type="nucleotide sequence ID" value="NZ_CP159925.1"/>
</dbReference>
<sequence>MPLFQNGWTKGDIETAIGRDRPDELLHVPIMVSMDPPDCAWAEAVCLSLARHPHVNVRGNAVLGLGHLARTCGRLDLSAVVPVLCAALKDPAPYVRDQAETAADDLSHFLDIVVPRPFS</sequence>
<accession>A0AAU8MUT5</accession>
<evidence type="ECO:0008006" key="2">
    <source>
        <dbReference type="Google" id="ProtNLM"/>
    </source>
</evidence>
<protein>
    <recommendedName>
        <fullName evidence="2">HEAT repeat domain-containing protein</fullName>
    </recommendedName>
</protein>